<evidence type="ECO:0000256" key="6">
    <source>
        <dbReference type="ARBA" id="ARBA00022989"/>
    </source>
</evidence>
<evidence type="ECO:0000259" key="12">
    <source>
        <dbReference type="PROSITE" id="PS52010"/>
    </source>
</evidence>
<evidence type="ECO:0000313" key="14">
    <source>
        <dbReference type="Proteomes" id="UP001044222"/>
    </source>
</evidence>
<keyword evidence="14" id="KW-1185">Reference proteome</keyword>
<evidence type="ECO:0000256" key="2">
    <source>
        <dbReference type="ARBA" id="ARBA00022475"/>
    </source>
</evidence>
<dbReference type="AlphaFoldDB" id="A0A9D3LNJ9"/>
<dbReference type="Pfam" id="PF16959">
    <property type="entry name" value="Collectrin"/>
    <property type="match status" value="1"/>
</dbReference>
<keyword evidence="5 11" id="KW-0732">Signal</keyword>
<keyword evidence="7 10" id="KW-0472">Membrane</keyword>
<sequence>MLAWLLLALCLALTHFVALTQGLCTKDAPEGYKVRLSIVTALGPDAYQWNESEMFLFRATLAFAMRRHFNVETYDIDNILVCAETPRVSFWFVVTNPLNAAQLISGEQVELAVRNSRNRINSAFLLTDKTLEFLGIPPTLAVPVEPATRPWLIVFGVVIGLVTAGILIILVSTLTKRIRNKKEVLEEETLENVYETEFPEAKSGTPNGGFIEDERNTQL</sequence>
<feature type="chain" id="PRO_5038583716" description="Collectrin-like domain-containing protein" evidence="11">
    <location>
        <begin position="23"/>
        <end position="219"/>
    </location>
</feature>
<proteinExistence type="predicted"/>
<dbReference type="InterPro" id="IPR042944">
    <property type="entry name" value="Collectrin"/>
</dbReference>
<protein>
    <recommendedName>
        <fullName evidence="12">Collectrin-like domain-containing protein</fullName>
    </recommendedName>
</protein>
<dbReference type="EMBL" id="JAFIRN010000016">
    <property type="protein sequence ID" value="KAG5833527.1"/>
    <property type="molecule type" value="Genomic_DNA"/>
</dbReference>
<keyword evidence="3" id="KW-0597">Phosphoprotein</keyword>
<feature type="transmembrane region" description="Helical" evidence="10">
    <location>
        <begin position="151"/>
        <end position="172"/>
    </location>
</feature>
<evidence type="ECO:0000313" key="13">
    <source>
        <dbReference type="EMBL" id="KAG5833527.1"/>
    </source>
</evidence>
<dbReference type="Proteomes" id="UP001044222">
    <property type="component" value="Chromosome 16"/>
</dbReference>
<evidence type="ECO:0000256" key="7">
    <source>
        <dbReference type="ARBA" id="ARBA00023136"/>
    </source>
</evidence>
<evidence type="ECO:0000256" key="5">
    <source>
        <dbReference type="ARBA" id="ARBA00022729"/>
    </source>
</evidence>
<dbReference type="PANTHER" id="PTHR46884:SF1">
    <property type="entry name" value="COLLECTRIN"/>
    <property type="match status" value="1"/>
</dbReference>
<feature type="region of interest" description="Disordered" evidence="9">
    <location>
        <begin position="197"/>
        <end position="219"/>
    </location>
</feature>
<evidence type="ECO:0000256" key="9">
    <source>
        <dbReference type="SAM" id="MobiDB-lite"/>
    </source>
</evidence>
<organism evidence="13 14">
    <name type="scientific">Anguilla anguilla</name>
    <name type="common">European freshwater eel</name>
    <name type="synonym">Muraena anguilla</name>
    <dbReference type="NCBI Taxonomy" id="7936"/>
    <lineage>
        <taxon>Eukaryota</taxon>
        <taxon>Metazoa</taxon>
        <taxon>Chordata</taxon>
        <taxon>Craniata</taxon>
        <taxon>Vertebrata</taxon>
        <taxon>Euteleostomi</taxon>
        <taxon>Actinopterygii</taxon>
        <taxon>Neopterygii</taxon>
        <taxon>Teleostei</taxon>
        <taxon>Anguilliformes</taxon>
        <taxon>Anguillidae</taxon>
        <taxon>Anguilla</taxon>
    </lineage>
</organism>
<keyword evidence="2" id="KW-1003">Cell membrane</keyword>
<dbReference type="GO" id="GO:0051957">
    <property type="term" value="P:positive regulation of amino acid transport"/>
    <property type="evidence" value="ECO:0007669"/>
    <property type="project" value="TreeGrafter"/>
</dbReference>
<accession>A0A9D3LNJ9</accession>
<evidence type="ECO:0000256" key="4">
    <source>
        <dbReference type="ARBA" id="ARBA00022692"/>
    </source>
</evidence>
<keyword evidence="6 10" id="KW-1133">Transmembrane helix</keyword>
<evidence type="ECO:0000256" key="11">
    <source>
        <dbReference type="SAM" id="SignalP"/>
    </source>
</evidence>
<dbReference type="GO" id="GO:0005886">
    <property type="term" value="C:plasma membrane"/>
    <property type="evidence" value="ECO:0007669"/>
    <property type="project" value="UniProtKB-SubCell"/>
</dbReference>
<comment type="subcellular location">
    <subcellularLocation>
        <location evidence="1">Cell membrane</location>
        <topology evidence="1">Single-pass type I membrane protein</topology>
    </subcellularLocation>
</comment>
<feature type="domain" description="Collectrin-like" evidence="12">
    <location>
        <begin position="28"/>
        <end position="219"/>
    </location>
</feature>
<evidence type="ECO:0000256" key="8">
    <source>
        <dbReference type="ARBA" id="ARBA00023180"/>
    </source>
</evidence>
<evidence type="ECO:0000256" key="10">
    <source>
        <dbReference type="SAM" id="Phobius"/>
    </source>
</evidence>
<dbReference type="InterPro" id="IPR031588">
    <property type="entry name" value="Collectrin_dom"/>
</dbReference>
<dbReference type="PROSITE" id="PS52010">
    <property type="entry name" value="COLLECTRIN_LIKE"/>
    <property type="match status" value="1"/>
</dbReference>
<comment type="caution">
    <text evidence="13">The sequence shown here is derived from an EMBL/GenBank/DDBJ whole genome shotgun (WGS) entry which is preliminary data.</text>
</comment>
<gene>
    <name evidence="13" type="ORF">ANANG_G00276850</name>
</gene>
<feature type="signal peptide" evidence="11">
    <location>
        <begin position="1"/>
        <end position="22"/>
    </location>
</feature>
<dbReference type="GO" id="GO:0070062">
    <property type="term" value="C:extracellular exosome"/>
    <property type="evidence" value="ECO:0007669"/>
    <property type="project" value="TreeGrafter"/>
</dbReference>
<evidence type="ECO:0000256" key="3">
    <source>
        <dbReference type="ARBA" id="ARBA00022553"/>
    </source>
</evidence>
<evidence type="ECO:0000256" key="1">
    <source>
        <dbReference type="ARBA" id="ARBA00004251"/>
    </source>
</evidence>
<reference evidence="13" key="1">
    <citation type="submission" date="2021-01" db="EMBL/GenBank/DDBJ databases">
        <title>A chromosome-scale assembly of European eel, Anguilla anguilla.</title>
        <authorList>
            <person name="Henkel C."/>
            <person name="Jong-Raadsen S.A."/>
            <person name="Dufour S."/>
            <person name="Weltzien F.-A."/>
            <person name="Palstra A.P."/>
            <person name="Pelster B."/>
            <person name="Spaink H.P."/>
            <person name="Van Den Thillart G.E."/>
            <person name="Jansen H."/>
            <person name="Zahm M."/>
            <person name="Klopp C."/>
            <person name="Cedric C."/>
            <person name="Louis A."/>
            <person name="Berthelot C."/>
            <person name="Parey E."/>
            <person name="Roest Crollius H."/>
            <person name="Montfort J."/>
            <person name="Robinson-Rechavi M."/>
            <person name="Bucao C."/>
            <person name="Bouchez O."/>
            <person name="Gislard M."/>
            <person name="Lluch J."/>
            <person name="Milhes M."/>
            <person name="Lampietro C."/>
            <person name="Lopez Roques C."/>
            <person name="Donnadieu C."/>
            <person name="Braasch I."/>
            <person name="Desvignes T."/>
            <person name="Postlethwait J."/>
            <person name="Bobe J."/>
            <person name="Guiguen Y."/>
            <person name="Dirks R."/>
        </authorList>
    </citation>
    <scope>NUCLEOTIDE SEQUENCE</scope>
    <source>
        <strain evidence="13">Tag_6206</strain>
        <tissue evidence="13">Liver</tissue>
    </source>
</reference>
<name>A0A9D3LNJ9_ANGAN</name>
<keyword evidence="8" id="KW-0325">Glycoprotein</keyword>
<keyword evidence="4 10" id="KW-0812">Transmembrane</keyword>
<dbReference type="PANTHER" id="PTHR46884">
    <property type="entry name" value="COLLECTRIN"/>
    <property type="match status" value="1"/>
</dbReference>